<accession>A0A5D4SFS0</accession>
<keyword evidence="1" id="KW-0812">Transmembrane</keyword>
<keyword evidence="1" id="KW-0472">Membrane</keyword>
<feature type="transmembrane region" description="Helical" evidence="1">
    <location>
        <begin position="21"/>
        <end position="45"/>
    </location>
</feature>
<protein>
    <submittedName>
        <fullName evidence="2">DUF4190 domain-containing protein</fullName>
    </submittedName>
</protein>
<dbReference type="RefSeq" id="WP_148950452.1">
    <property type="nucleotide sequence ID" value="NZ_VTES01000005.1"/>
</dbReference>
<evidence type="ECO:0000256" key="1">
    <source>
        <dbReference type="SAM" id="Phobius"/>
    </source>
</evidence>
<sequence length="97" mass="10693">MQQKETKSTNVAETQKDRSSLAITSLVLGITSALFFLLGAILLIFDIVASVQYSNTVASLYYEKDDTAAIVGITCFHYFRIDRSNCLSYGGKSKKNV</sequence>
<proteinExistence type="predicted"/>
<dbReference type="EMBL" id="VTES01000005">
    <property type="protein sequence ID" value="TYS61969.1"/>
    <property type="molecule type" value="Genomic_DNA"/>
</dbReference>
<comment type="caution">
    <text evidence="2">The sequence shown here is derived from an EMBL/GenBank/DDBJ whole genome shotgun (WGS) entry which is preliminary data.</text>
</comment>
<evidence type="ECO:0000313" key="3">
    <source>
        <dbReference type="Proteomes" id="UP000323732"/>
    </source>
</evidence>
<reference evidence="2 3" key="1">
    <citation type="submission" date="2019-08" db="EMBL/GenBank/DDBJ databases">
        <title>Bacillus genomes from the desert of Cuatro Cienegas, Coahuila.</title>
        <authorList>
            <person name="Olmedo-Alvarez G."/>
        </authorList>
    </citation>
    <scope>NUCLEOTIDE SEQUENCE [LARGE SCALE GENOMIC DNA]</scope>
    <source>
        <strain evidence="2 3">CH37_1T</strain>
    </source>
</reference>
<name>A0A5D4SFS0_9BACI</name>
<gene>
    <name evidence="2" type="ORF">FZD47_17935</name>
</gene>
<dbReference type="Proteomes" id="UP000323732">
    <property type="component" value="Unassembled WGS sequence"/>
</dbReference>
<dbReference type="AlphaFoldDB" id="A0A5D4SFS0"/>
<keyword evidence="1" id="KW-1133">Transmembrane helix</keyword>
<evidence type="ECO:0000313" key="2">
    <source>
        <dbReference type="EMBL" id="TYS61969.1"/>
    </source>
</evidence>
<organism evidence="2 3">
    <name type="scientific">Bacillus infantis</name>
    <dbReference type="NCBI Taxonomy" id="324767"/>
    <lineage>
        <taxon>Bacteria</taxon>
        <taxon>Bacillati</taxon>
        <taxon>Bacillota</taxon>
        <taxon>Bacilli</taxon>
        <taxon>Bacillales</taxon>
        <taxon>Bacillaceae</taxon>
        <taxon>Bacillus</taxon>
    </lineage>
</organism>